<protein>
    <submittedName>
        <fullName evidence="2">Ribonucleoside-diphosphate reductase large subunit</fullName>
    </submittedName>
</protein>
<reference evidence="2" key="1">
    <citation type="submission" date="2022-11" db="UniProtKB">
        <authorList>
            <consortium name="WormBaseParasite"/>
        </authorList>
    </citation>
    <scope>IDENTIFICATION</scope>
</reference>
<proteinExistence type="predicted"/>
<dbReference type="WBParaSite" id="JU765_v2.g11303.t1">
    <property type="protein sequence ID" value="JU765_v2.g11303.t1"/>
    <property type="gene ID" value="JU765_v2.g11303"/>
</dbReference>
<organism evidence="1 2">
    <name type="scientific">Panagrolaimus sp. JU765</name>
    <dbReference type="NCBI Taxonomy" id="591449"/>
    <lineage>
        <taxon>Eukaryota</taxon>
        <taxon>Metazoa</taxon>
        <taxon>Ecdysozoa</taxon>
        <taxon>Nematoda</taxon>
        <taxon>Chromadorea</taxon>
        <taxon>Rhabditida</taxon>
        <taxon>Tylenchina</taxon>
        <taxon>Panagrolaimomorpha</taxon>
        <taxon>Panagrolaimoidea</taxon>
        <taxon>Panagrolaimidae</taxon>
        <taxon>Panagrolaimus</taxon>
    </lineage>
</organism>
<sequence>MAPFTRTNAMYVVTRSGKKEKLDLNKVQSRLQNLCDDLNVDPSPVILKVVAGIYSGVTTTELNNLAAEVAASLTTSHPDYALFAGRIAMANLEKQTKNVFSEVMEDLYNN</sequence>
<name>A0AC34PYS5_9BILA</name>
<evidence type="ECO:0000313" key="1">
    <source>
        <dbReference type="Proteomes" id="UP000887576"/>
    </source>
</evidence>
<evidence type="ECO:0000313" key="2">
    <source>
        <dbReference type="WBParaSite" id="JU765_v2.g11303.t1"/>
    </source>
</evidence>
<accession>A0AC34PYS5</accession>
<dbReference type="Proteomes" id="UP000887576">
    <property type="component" value="Unplaced"/>
</dbReference>